<gene>
    <name evidence="7" type="ORF">BJP25_19220</name>
</gene>
<keyword evidence="5" id="KW-0963">Cytoplasm</keyword>
<dbReference type="Gene3D" id="3.50.50.60">
    <property type="entry name" value="FAD/NAD(P)-binding domain"/>
    <property type="match status" value="1"/>
</dbReference>
<comment type="cofactor">
    <cofactor evidence="5">
        <name>FAD</name>
        <dbReference type="ChEBI" id="CHEBI:57692"/>
    </cofactor>
</comment>
<comment type="domain">
    <text evidence="5">Consists of an N-terminal FAD-binding domain with a Rossman fold and a C-terminal substrate-binding domain.</text>
</comment>
<keyword evidence="8" id="KW-1185">Reference proteome</keyword>
<keyword evidence="2 5" id="KW-0274">FAD</keyword>
<dbReference type="Pfam" id="PF01494">
    <property type="entry name" value="FAD_binding_3"/>
    <property type="match status" value="2"/>
</dbReference>
<evidence type="ECO:0000313" key="8">
    <source>
        <dbReference type="Proteomes" id="UP000186040"/>
    </source>
</evidence>
<organism evidence="7 8">
    <name type="scientific">Actinokineospora bangkokensis</name>
    <dbReference type="NCBI Taxonomy" id="1193682"/>
    <lineage>
        <taxon>Bacteria</taxon>
        <taxon>Bacillati</taxon>
        <taxon>Actinomycetota</taxon>
        <taxon>Actinomycetes</taxon>
        <taxon>Pseudonocardiales</taxon>
        <taxon>Pseudonocardiaceae</taxon>
        <taxon>Actinokineospora</taxon>
    </lineage>
</organism>
<comment type="subunit">
    <text evidence="5">Monomer.</text>
</comment>
<keyword evidence="4 5" id="KW-0503">Monooxygenase</keyword>
<dbReference type="HAMAP" id="MF_00845">
    <property type="entry name" value="TetX_monooxygenase"/>
    <property type="match status" value="1"/>
</dbReference>
<keyword evidence="3 5" id="KW-0560">Oxidoreductase</keyword>
<dbReference type="GO" id="GO:0071949">
    <property type="term" value="F:FAD binding"/>
    <property type="evidence" value="ECO:0007669"/>
    <property type="project" value="InterPro"/>
</dbReference>
<dbReference type="STRING" id="1193682.BJP25_19220"/>
<dbReference type="GO" id="GO:0046677">
    <property type="term" value="P:response to antibiotic"/>
    <property type="evidence" value="ECO:0007669"/>
    <property type="project" value="InterPro"/>
</dbReference>
<dbReference type="EC" id="1.14.13.-" evidence="5"/>
<evidence type="ECO:0000256" key="2">
    <source>
        <dbReference type="ARBA" id="ARBA00022827"/>
    </source>
</evidence>
<feature type="binding site" evidence="5">
    <location>
        <position position="107"/>
    </location>
    <ligand>
        <name>FAD</name>
        <dbReference type="ChEBI" id="CHEBI:57692"/>
    </ligand>
</feature>
<comment type="similarity">
    <text evidence="5">Belongs to the aromatic-ring hydroxylase family. TetX subfamily.</text>
</comment>
<evidence type="ECO:0000256" key="3">
    <source>
        <dbReference type="ARBA" id="ARBA00023002"/>
    </source>
</evidence>
<dbReference type="GO" id="GO:0005737">
    <property type="term" value="C:cytoplasm"/>
    <property type="evidence" value="ECO:0007669"/>
    <property type="project" value="UniProtKB-SubCell"/>
</dbReference>
<evidence type="ECO:0000259" key="6">
    <source>
        <dbReference type="Pfam" id="PF01494"/>
    </source>
</evidence>
<dbReference type="OrthoDB" id="3217377at2"/>
<dbReference type="PRINTS" id="PR00420">
    <property type="entry name" value="RNGMNOXGNASE"/>
</dbReference>
<sequence length="378" mass="40259">MTTRTPRVAVIGAGPGGLACARALQRAGVDVTVHERDASRSARDQGGTLDVQVGTGQVALRALGLFDGFLAIARPEGQDMRALDKHGTVLRERICEPGDTEAPEIDRAELRDLLLDSLAPGTVAWGRAFDSATPLGGGRHRLAFADGSTTEVDLLVGADGAWSRVRPLVSGARPSYEGVVFVEVRLRDVDAHHPEVAALVGRGSMFAMQDNLALIAQRQSGGRVRVYAAFRDGLGWARRCGVDLDDPAAARAHLLDRFDGWSPELRRLLVECDDLFLERPVFALPVPHLWNTRAGVTLVGDAAHLMSPFSGLGANTALLDGVELAQAVLREPDLLTAVAEYERVMLPRAARNAAGAHEGLHSAISDGAPDDVEFDATA</sequence>
<dbReference type="PANTHER" id="PTHR46972">
    <property type="entry name" value="MONOOXYGENASE ASQM-RELATED"/>
    <property type="match status" value="1"/>
</dbReference>
<dbReference type="AlphaFoldDB" id="A0A1Q9LM31"/>
<accession>A0A1Q9LM31</accession>
<dbReference type="PANTHER" id="PTHR46972:SF1">
    <property type="entry name" value="FAD DEPENDENT OXIDOREDUCTASE DOMAIN-CONTAINING PROTEIN"/>
    <property type="match status" value="1"/>
</dbReference>
<protein>
    <recommendedName>
        <fullName evidence="5">Flavin-dependent monooxygenase</fullName>
    </recommendedName>
    <alternativeName>
        <fullName evidence="5">TetX monooxygenase</fullName>
        <shortName evidence="5">TetX</shortName>
        <ecNumber evidence="5">1.14.13.-</ecNumber>
    </alternativeName>
</protein>
<comment type="subcellular location">
    <subcellularLocation>
        <location evidence="5">Cytoplasm</location>
    </subcellularLocation>
</comment>
<name>A0A1Q9LM31_9PSEU</name>
<keyword evidence="5" id="KW-0547">Nucleotide-binding</keyword>
<proteinExistence type="inferred from homology"/>
<dbReference type="SUPFAM" id="SSF51905">
    <property type="entry name" value="FAD/NAD(P)-binding domain"/>
    <property type="match status" value="1"/>
</dbReference>
<dbReference type="EMBL" id="MKQR01000013">
    <property type="protein sequence ID" value="OLR93080.1"/>
    <property type="molecule type" value="Genomic_DNA"/>
</dbReference>
<dbReference type="Proteomes" id="UP000186040">
    <property type="component" value="Unassembled WGS sequence"/>
</dbReference>
<comment type="catalytic activity">
    <reaction evidence="5">
        <text>a tetracycline + NADPH + O2 + H(+) = an 11a-hydroxytetracycline + NADP(+) + H2O</text>
        <dbReference type="Rhea" id="RHEA:61444"/>
        <dbReference type="ChEBI" id="CHEBI:15377"/>
        <dbReference type="ChEBI" id="CHEBI:15378"/>
        <dbReference type="ChEBI" id="CHEBI:15379"/>
        <dbReference type="ChEBI" id="CHEBI:57783"/>
        <dbReference type="ChEBI" id="CHEBI:58349"/>
        <dbReference type="ChEBI" id="CHEBI:144644"/>
        <dbReference type="ChEBI" id="CHEBI:144645"/>
    </reaction>
</comment>
<comment type="caution">
    <text evidence="7">The sequence shown here is derived from an EMBL/GenBank/DDBJ whole genome shotgun (WGS) entry which is preliminary data.</text>
</comment>
<evidence type="ECO:0000256" key="4">
    <source>
        <dbReference type="ARBA" id="ARBA00023033"/>
    </source>
</evidence>
<keyword evidence="5" id="KW-0521">NADP</keyword>
<feature type="domain" description="FAD-binding" evidence="6">
    <location>
        <begin position="7"/>
        <end position="188"/>
    </location>
</feature>
<dbReference type="InterPro" id="IPR036188">
    <property type="entry name" value="FAD/NAD-bd_sf"/>
</dbReference>
<dbReference type="InterPro" id="IPR002938">
    <property type="entry name" value="FAD-bd"/>
</dbReference>
<dbReference type="GO" id="GO:0004497">
    <property type="term" value="F:monooxygenase activity"/>
    <property type="evidence" value="ECO:0007669"/>
    <property type="project" value="UniProtKB-UniRule"/>
</dbReference>
<feature type="binding site" evidence="5">
    <location>
        <position position="43"/>
    </location>
    <ligand>
        <name>NADPH</name>
        <dbReference type="ChEBI" id="CHEBI:57783"/>
    </ligand>
</feature>
<feature type="binding site" evidence="5">
    <location>
        <position position="50"/>
    </location>
    <ligand>
        <name>FAD</name>
        <dbReference type="ChEBI" id="CHEBI:57692"/>
    </ligand>
</feature>
<comment type="function">
    <text evidence="5">An FAD-requiring monooxygenase active on some tetracycline antibiotic derivatives, which leads to their inactivation. Hydroxylates carbon 11a of tetracycline and some analogs.</text>
</comment>
<evidence type="ECO:0000313" key="7">
    <source>
        <dbReference type="EMBL" id="OLR93080.1"/>
    </source>
</evidence>
<dbReference type="InterPro" id="IPR043683">
    <property type="entry name" value="TetX_monooxygenase"/>
</dbReference>
<dbReference type="RefSeq" id="WP_075975347.1">
    <property type="nucleotide sequence ID" value="NZ_MKQR01000013.1"/>
</dbReference>
<reference evidence="7 8" key="1">
    <citation type="submission" date="2016-10" db="EMBL/GenBank/DDBJ databases">
        <title>The Draft Genome Sequence of Actinokineospora bangkokensis 44EHWT reveals the biosynthetic pathway of antifungal compounds Thailandins with unusual extender unit butylmalonyl-CoA.</title>
        <authorList>
            <person name="Greule A."/>
            <person name="Intra B."/>
            <person name="Flemming S."/>
            <person name="Rommel M.G."/>
            <person name="Panbangred W."/>
            <person name="Bechthold A."/>
        </authorList>
    </citation>
    <scope>NUCLEOTIDE SEQUENCE [LARGE SCALE GENOMIC DNA]</scope>
    <source>
        <strain evidence="7 8">44EHW</strain>
    </source>
</reference>
<dbReference type="PROSITE" id="PS51257">
    <property type="entry name" value="PROKAR_LIPOPROTEIN"/>
    <property type="match status" value="1"/>
</dbReference>
<feature type="domain" description="FAD-binding" evidence="6">
    <location>
        <begin position="295"/>
        <end position="327"/>
    </location>
</feature>
<feature type="binding site" evidence="5">
    <location>
        <position position="301"/>
    </location>
    <ligand>
        <name>FAD</name>
        <dbReference type="ChEBI" id="CHEBI:57692"/>
    </ligand>
</feature>
<keyword evidence="1 5" id="KW-0285">Flavoprotein</keyword>
<evidence type="ECO:0000256" key="5">
    <source>
        <dbReference type="HAMAP-Rule" id="MF_00845"/>
    </source>
</evidence>
<evidence type="ECO:0000256" key="1">
    <source>
        <dbReference type="ARBA" id="ARBA00022630"/>
    </source>
</evidence>